<dbReference type="EMBL" id="JAUSTU010000013">
    <property type="protein sequence ID" value="MDQ0156606.1"/>
    <property type="molecule type" value="Genomic_DNA"/>
</dbReference>
<evidence type="ECO:0000313" key="2">
    <source>
        <dbReference type="Proteomes" id="UP001231362"/>
    </source>
</evidence>
<dbReference type="InterPro" id="IPR029063">
    <property type="entry name" value="SAM-dependent_MTases_sf"/>
</dbReference>
<dbReference type="Gene3D" id="3.40.50.150">
    <property type="entry name" value="Vaccinia Virus protein VP39"/>
    <property type="match status" value="1"/>
</dbReference>
<evidence type="ECO:0000313" key="1">
    <source>
        <dbReference type="EMBL" id="MDQ0156606.1"/>
    </source>
</evidence>
<protein>
    <submittedName>
        <fullName evidence="1">16S rRNA C1402 N4-methylase RsmH</fullName>
    </submittedName>
</protein>
<accession>A0ABT9V6N6</accession>
<dbReference type="CDD" id="cd02440">
    <property type="entry name" value="AdoMet_MTases"/>
    <property type="match status" value="1"/>
</dbReference>
<name>A0ABT9V6N6_9BACL</name>
<dbReference type="SUPFAM" id="SSF53335">
    <property type="entry name" value="S-adenosyl-L-methionine-dependent methyltransferases"/>
    <property type="match status" value="1"/>
</dbReference>
<reference evidence="1 2" key="1">
    <citation type="submission" date="2023-07" db="EMBL/GenBank/DDBJ databases">
        <title>Genomic Encyclopedia of Type Strains, Phase IV (KMG-IV): sequencing the most valuable type-strain genomes for metagenomic binning, comparative biology and taxonomic classification.</title>
        <authorList>
            <person name="Goeker M."/>
        </authorList>
    </citation>
    <scope>NUCLEOTIDE SEQUENCE [LARGE SCALE GENOMIC DNA]</scope>
    <source>
        <strain evidence="1 2">DSM 23948</strain>
    </source>
</reference>
<proteinExistence type="predicted"/>
<comment type="caution">
    <text evidence="1">The sequence shown here is derived from an EMBL/GenBank/DDBJ whole genome shotgun (WGS) entry which is preliminary data.</text>
</comment>
<dbReference type="RefSeq" id="WP_307151113.1">
    <property type="nucleotide sequence ID" value="NZ_JAUSTU010000013.1"/>
</dbReference>
<organism evidence="1 2">
    <name type="scientific">Anoxybacillus andreesenii</name>
    <dbReference type="NCBI Taxonomy" id="1325932"/>
    <lineage>
        <taxon>Bacteria</taxon>
        <taxon>Bacillati</taxon>
        <taxon>Bacillota</taxon>
        <taxon>Bacilli</taxon>
        <taxon>Bacillales</taxon>
        <taxon>Anoxybacillaceae</taxon>
        <taxon>Anoxybacillus</taxon>
    </lineage>
</organism>
<dbReference type="InterPro" id="IPR010719">
    <property type="entry name" value="MnmM_MeTrfase"/>
</dbReference>
<gene>
    <name evidence="1" type="ORF">J2S07_002927</name>
</gene>
<keyword evidence="2" id="KW-1185">Reference proteome</keyword>
<dbReference type="PANTHER" id="PTHR35276:SF1">
    <property type="entry name" value="TRNA (MNM(5)S(2)U34)-METHYLTRANSFERASE, CHLOROPLASTIC"/>
    <property type="match status" value="1"/>
</dbReference>
<dbReference type="Pfam" id="PF06962">
    <property type="entry name" value="rRNA_methylase"/>
    <property type="match status" value="1"/>
</dbReference>
<dbReference type="PANTHER" id="PTHR35276">
    <property type="entry name" value="S-ADENOSYL-L-METHIONINE-DEPENDENT METHYLTRANSFERASES SUPERFAMILY PROTEIN"/>
    <property type="match status" value="1"/>
</dbReference>
<dbReference type="Proteomes" id="UP001231362">
    <property type="component" value="Unassembled WGS sequence"/>
</dbReference>
<sequence>MKVEGILPFARSLLRKTVQKGDIVVDATVGNGHDTLFLAELVGPSGHVFGFDVQEDAITQTKKRLAEKNMDEPVTLFHRGHEEIFSSVPSSFHGKVKGAIFNLGYLPGGDKSIVTKPNTTIAALEQLLEILAPEGIIVLVIYHGHTEGAIERDQLLSYAKELDQKKAHVLQYQFINQANHPPFIIAIEKR</sequence>